<comment type="caution">
    <text evidence="2">The sequence shown here is derived from an EMBL/GenBank/DDBJ whole genome shotgun (WGS) entry which is preliminary data.</text>
</comment>
<keyword evidence="3" id="KW-1185">Reference proteome</keyword>
<reference evidence="2 3" key="1">
    <citation type="submission" date="2016-10" db="EMBL/GenBank/DDBJ databases">
        <title>The Draft Genome Sequence of the Potato Rhizosphere Bacteria Ochrobactrum sp. IPA7.2.</title>
        <authorList>
            <person name="Gogoleva N.E."/>
            <person name="Khlopko Y.A."/>
            <person name="Burygin G.L."/>
            <person name="Plotnikov A.O."/>
        </authorList>
    </citation>
    <scope>NUCLEOTIDE SEQUENCE [LARGE SCALE GENOMIC DNA]</scope>
    <source>
        <strain evidence="2 3">IPA7.2</strain>
    </source>
</reference>
<dbReference type="RefSeq" id="WP_071630489.1">
    <property type="nucleotide sequence ID" value="NZ_JBCAUP010000022.1"/>
</dbReference>
<protein>
    <submittedName>
        <fullName evidence="2">Uncharacterized protein</fullName>
    </submittedName>
</protein>
<evidence type="ECO:0000313" key="3">
    <source>
        <dbReference type="Proteomes" id="UP000182985"/>
    </source>
</evidence>
<name>A0A1J6HQ84_9HYPH</name>
<feature type="chain" id="PRO_5009639147" evidence="1">
    <location>
        <begin position="22"/>
        <end position="99"/>
    </location>
</feature>
<feature type="signal peptide" evidence="1">
    <location>
        <begin position="1"/>
        <end position="21"/>
    </location>
</feature>
<proteinExistence type="predicted"/>
<evidence type="ECO:0000256" key="1">
    <source>
        <dbReference type="SAM" id="SignalP"/>
    </source>
</evidence>
<dbReference type="AlphaFoldDB" id="A0A1J6HQ84"/>
<sequence>MCLKYALVLTGLLTFTATAEAALAPNYQRAKEMMAVIEAVAGEIPRYPVTKVIYQKPGQYQVIAGPCSIRAKIVTRPQNQMMVGPRQFAVKLFLQRCGK</sequence>
<gene>
    <name evidence="2" type="ORF">BLA27_03810</name>
</gene>
<keyword evidence="1" id="KW-0732">Signal</keyword>
<organism evidence="2 3">
    <name type="scientific">Brucella cytisi</name>
    <dbReference type="NCBI Taxonomy" id="407152"/>
    <lineage>
        <taxon>Bacteria</taxon>
        <taxon>Pseudomonadati</taxon>
        <taxon>Pseudomonadota</taxon>
        <taxon>Alphaproteobacteria</taxon>
        <taxon>Hyphomicrobiales</taxon>
        <taxon>Brucellaceae</taxon>
        <taxon>Brucella/Ochrobactrum group</taxon>
        <taxon>Brucella</taxon>
    </lineage>
</organism>
<dbReference type="EMBL" id="MOEC01000002">
    <property type="protein sequence ID" value="OIS95116.1"/>
    <property type="molecule type" value="Genomic_DNA"/>
</dbReference>
<dbReference type="Proteomes" id="UP000182985">
    <property type="component" value="Unassembled WGS sequence"/>
</dbReference>
<evidence type="ECO:0000313" key="2">
    <source>
        <dbReference type="EMBL" id="OIS95116.1"/>
    </source>
</evidence>
<dbReference type="OrthoDB" id="8452719at2"/>
<accession>A0A1J6HQ84</accession>